<name>A0A502L290_9GAMM</name>
<protein>
    <submittedName>
        <fullName evidence="1">AAA family ATPase</fullName>
    </submittedName>
</protein>
<evidence type="ECO:0000313" key="1">
    <source>
        <dbReference type="EMBL" id="TPH18080.1"/>
    </source>
</evidence>
<gene>
    <name evidence="1" type="ORF">EPA86_02905</name>
</gene>
<dbReference type="RefSeq" id="WP_140601713.1">
    <property type="nucleotide sequence ID" value="NZ_SAWY01000005.1"/>
</dbReference>
<accession>A0A502L290</accession>
<evidence type="ECO:0000313" key="2">
    <source>
        <dbReference type="Proteomes" id="UP000315303"/>
    </source>
</evidence>
<dbReference type="EMBL" id="SAWY01000005">
    <property type="protein sequence ID" value="TPH18080.1"/>
    <property type="molecule type" value="Genomic_DNA"/>
</dbReference>
<sequence>MDDDFYLERRLIREDLIFTEDQLLTESKYIIILAEPGAGKTVLLNSLARKLNTKTITASVFNYIDVTVNNGAIVLDAFDELAKIDDAGIHKLLGKVSSVHPDYVIISSRSSEWGNSSSSVFKQFIGQEPLIVKLSEFDEVEQRAIYSNHTGRGDFDDFNAEIGRFELSPILPNPQFLKLFADAYIESDGHFSDKSTIFQQALYHLAREVNNAVKVNSTLTVEDKVSLASEVFAKLLLSGSEGISVSETSQDRIYPSIYSLLKVDKNDQNALLATKLFKLGDNSDQHRPIHKIVAEYGAATYLVKRICTPSDSLTVEQCFSVIAPNGVVRDELRGLVAWMASLGNQDLERVIIELDPYAVIANGDPSQLSHSSKRFLLTRLVEVEVADPYFRRGDFWRSYSVAGFFTEEVVAEIKTIITTNNDGDLRNFILELLKGSPAVSQLLVELQQIVHCSSESFTTRLQAIVSLLDCNEYDTYPDVLQLIDEANNDSLRLATHVITKTSIDNFSLQELERYFRNCSQLYSNCSERSERTFESRYYIKSLISSLSLSVVTSLLDRLSEDLACTCGKKAYECDCRIGISKIIGALLDRFFELAKPPLQPLQIWQWVENLNFSGYGRTNDIASVKALQENHELRQEIIAHVFGNLTNSDAIFQMRIDKFNGHYSHAGLCLRPNDIQFLVDFAYENNNVELWEHFIPAHYHQDNKKGNKNPIKQHMRSQANSKPTFMRNWALKVRKARMARKEEYVKWEQRHRRIMRRRQNQEDKTRIENIAYFNNNREMIEKGGDFGALRFFSYLVLNKPAEINEKVGDEKLVRMALRNCLDFIEPDVPSLEKLAELQCASQFMYVETILLAACIEIFRLNGHLENVKPAMLLALRTNLSVSYQEFEQAERDSLKAEVDRLVFPDIESAKKFLILYLEPQLANGNCKHPEIGLLKYDEVFASLRGELAIDWLSHFEKLDIYALDELFDIAAQYSERSKLDNVIRTRCHALLSQLPEMKSDEKHLNQCKFWFIRAFYFLTLEEAEPYWDWLKSDKQSIFLLESRSGSFNRGEHPYWPKPNSQMVEAILIAFYDKWPKVHLPSHWGTDSPDNEVAYRFITDIIWCMNSDVPEEAITVINRLLHNKCYEDIHLPLKGIKAEQQRKLALRDFEPPSAQDIVELLDNNEVVTVEGLRALIIHTLERYQKEIQGGEFNAANRFYNKDTNGNYGRLDEVNSVEIVAERLHVMLQPLNIIIRSEHQTKNQNRIDITATKAFGGEQKLLVIEAKGQWHSELYSAASTQLYERYSIHPDAEQQGIYLVIWFGSDEKVANRKSHGITTANELKNDIEKQLPSELKGLIDVFVLDVSRS</sequence>
<dbReference type="OrthoDB" id="9004810at2"/>
<keyword evidence="2" id="KW-1185">Reference proteome</keyword>
<proteinExistence type="predicted"/>
<dbReference type="SUPFAM" id="SSF52540">
    <property type="entry name" value="P-loop containing nucleoside triphosphate hydrolases"/>
    <property type="match status" value="1"/>
</dbReference>
<dbReference type="Proteomes" id="UP000315303">
    <property type="component" value="Unassembled WGS sequence"/>
</dbReference>
<reference evidence="1 2" key="1">
    <citation type="submission" date="2019-01" db="EMBL/GenBank/DDBJ databases">
        <title>Litorilituus lipolytica sp. nov., isolated from intertidal sand of the Yellow Sea in China.</title>
        <authorList>
            <person name="Liu A."/>
        </authorList>
    </citation>
    <scope>NUCLEOTIDE SEQUENCE [LARGE SCALE GENOMIC DNA]</scope>
    <source>
        <strain evidence="1 2">RZ04</strain>
    </source>
</reference>
<organism evidence="1 2">
    <name type="scientific">Litorilituus lipolyticus</name>
    <dbReference type="NCBI Taxonomy" id="2491017"/>
    <lineage>
        <taxon>Bacteria</taxon>
        <taxon>Pseudomonadati</taxon>
        <taxon>Pseudomonadota</taxon>
        <taxon>Gammaproteobacteria</taxon>
        <taxon>Alteromonadales</taxon>
        <taxon>Colwelliaceae</taxon>
        <taxon>Litorilituus</taxon>
    </lineage>
</organism>
<comment type="caution">
    <text evidence="1">The sequence shown here is derived from an EMBL/GenBank/DDBJ whole genome shotgun (WGS) entry which is preliminary data.</text>
</comment>
<dbReference type="InterPro" id="IPR027417">
    <property type="entry name" value="P-loop_NTPase"/>
</dbReference>